<name>A0A4R1QMW8_9FIRM</name>
<dbReference type="AlphaFoldDB" id="A0A4R1QMW8"/>
<dbReference type="Gene3D" id="3.30.200.20">
    <property type="entry name" value="Phosphorylase Kinase, domain 1"/>
    <property type="match status" value="1"/>
</dbReference>
<gene>
    <name evidence="2" type="ORF">EDD76_12250</name>
</gene>
<keyword evidence="3" id="KW-1185">Reference proteome</keyword>
<organism evidence="2 3">
    <name type="scientific">Kineothrix alysoides</name>
    <dbReference type="NCBI Taxonomy" id="1469948"/>
    <lineage>
        <taxon>Bacteria</taxon>
        <taxon>Bacillati</taxon>
        <taxon>Bacillota</taxon>
        <taxon>Clostridia</taxon>
        <taxon>Lachnospirales</taxon>
        <taxon>Lachnospiraceae</taxon>
        <taxon>Kineothrix</taxon>
    </lineage>
</organism>
<dbReference type="GO" id="GO:0042601">
    <property type="term" value="C:endospore-forming forespore"/>
    <property type="evidence" value="ECO:0007669"/>
    <property type="project" value="TreeGrafter"/>
</dbReference>
<dbReference type="NCBIfam" id="TIGR02906">
    <property type="entry name" value="spore_CotS"/>
    <property type="match status" value="1"/>
</dbReference>
<dbReference type="Proteomes" id="UP000295718">
    <property type="component" value="Unassembled WGS sequence"/>
</dbReference>
<evidence type="ECO:0000313" key="2">
    <source>
        <dbReference type="EMBL" id="TCL54131.1"/>
    </source>
</evidence>
<proteinExistence type="predicted"/>
<dbReference type="Pfam" id="PF01636">
    <property type="entry name" value="APH"/>
    <property type="match status" value="1"/>
</dbReference>
<dbReference type="InterPro" id="IPR002575">
    <property type="entry name" value="Aminoglycoside_PTrfase"/>
</dbReference>
<evidence type="ECO:0000313" key="3">
    <source>
        <dbReference type="Proteomes" id="UP000295718"/>
    </source>
</evidence>
<comment type="caution">
    <text evidence="2">The sequence shown here is derived from an EMBL/GenBank/DDBJ whole genome shotgun (WGS) entry which is preliminary data.</text>
</comment>
<evidence type="ECO:0000259" key="1">
    <source>
        <dbReference type="Pfam" id="PF01636"/>
    </source>
</evidence>
<dbReference type="PANTHER" id="PTHR39179:SF1">
    <property type="entry name" value="SPORE COAT PROTEIN I"/>
    <property type="match status" value="1"/>
</dbReference>
<dbReference type="EMBL" id="SLUO01000022">
    <property type="protein sequence ID" value="TCL54131.1"/>
    <property type="molecule type" value="Genomic_DNA"/>
</dbReference>
<sequence length="351" mass="41068">MGGIHVNDRTVGVLENYDINVLRTWKGRGAILCDSDKGLLILKEYAGPRDKIFFQDALLNSIKKQGFNMVESILKAKDGELVVYDQDKVPYILKTYFDGRECNVRDTKECIQAVKTLALLHNASDMPDFQGSYEDAGFKIDKEYEKHNKELRKVRKFLREKSQKTNFEIFLLKHYDYFFDLALQVTEEVRFYLRETAPGQEKSSGVICHGDYQYHNILVPSANAVWNNDGQSFAVINFEKCIKDSPVRDLYLFMRKLLEKSDWSKELGITLLESYSSEKSMSPADYTHLYYRFIYPEKFWKIVNFYYNSGKAWIPGRNLEKLEKLLEQEQAKISFLENYKSTYGCFSFKAY</sequence>
<dbReference type="InterPro" id="IPR011009">
    <property type="entry name" value="Kinase-like_dom_sf"/>
</dbReference>
<dbReference type="InterPro" id="IPR014255">
    <property type="entry name" value="Spore_coat_CotS"/>
</dbReference>
<dbReference type="Gene3D" id="3.90.1200.10">
    <property type="match status" value="1"/>
</dbReference>
<protein>
    <submittedName>
        <fullName evidence="2">CotS family spore coat protein</fullName>
    </submittedName>
</protein>
<keyword evidence="2" id="KW-0946">Virion</keyword>
<feature type="domain" description="Aminoglycoside phosphotransferase" evidence="1">
    <location>
        <begin position="38"/>
        <end position="276"/>
    </location>
</feature>
<dbReference type="InterPro" id="IPR047175">
    <property type="entry name" value="CotS-like"/>
</dbReference>
<accession>A0A4R1QMW8</accession>
<dbReference type="SUPFAM" id="SSF56112">
    <property type="entry name" value="Protein kinase-like (PK-like)"/>
    <property type="match status" value="1"/>
</dbReference>
<dbReference type="STRING" id="1469948.GCA_000732725_03224"/>
<keyword evidence="2" id="KW-0167">Capsid protein</keyword>
<reference evidence="2 3" key="1">
    <citation type="submission" date="2019-03" db="EMBL/GenBank/DDBJ databases">
        <title>Genomic Encyclopedia of Type Strains, Phase IV (KMG-IV): sequencing the most valuable type-strain genomes for metagenomic binning, comparative biology and taxonomic classification.</title>
        <authorList>
            <person name="Goeker M."/>
        </authorList>
    </citation>
    <scope>NUCLEOTIDE SEQUENCE [LARGE SCALE GENOMIC DNA]</scope>
    <source>
        <strain evidence="2 3">DSM 100556</strain>
    </source>
</reference>
<dbReference type="PANTHER" id="PTHR39179">
    <property type="entry name" value="SPORE COAT PROTEIN I"/>
    <property type="match status" value="1"/>
</dbReference>